<dbReference type="Proteomes" id="UP000665944">
    <property type="component" value="Unassembled WGS sequence"/>
</dbReference>
<accession>A0A8X8GUC0</accession>
<dbReference type="EMBL" id="JAGHKT020000026">
    <property type="protein sequence ID" value="MCM5673293.1"/>
    <property type="molecule type" value="Genomic_DNA"/>
</dbReference>
<gene>
    <name evidence="1" type="ORF">J7T32_011210</name>
</gene>
<protein>
    <submittedName>
        <fullName evidence="1">Uncharacterized protein</fullName>
    </submittedName>
</protein>
<dbReference type="RefSeq" id="WP_017175576.1">
    <property type="nucleotide sequence ID" value="NZ_CP014107.1"/>
</dbReference>
<comment type="caution">
    <text evidence="1">The sequence shown here is derived from an EMBL/GenBank/DDBJ whole genome shotgun (WGS) entry which is preliminary data.</text>
</comment>
<evidence type="ECO:0000313" key="1">
    <source>
        <dbReference type="EMBL" id="MCM5673293.1"/>
    </source>
</evidence>
<evidence type="ECO:0000313" key="2">
    <source>
        <dbReference type="Proteomes" id="UP000665944"/>
    </source>
</evidence>
<dbReference type="AlphaFoldDB" id="A0A8X8GUC0"/>
<organism evidence="1 2">
    <name type="scientific">Staphylococcus hominis</name>
    <dbReference type="NCBI Taxonomy" id="1290"/>
    <lineage>
        <taxon>Bacteria</taxon>
        <taxon>Bacillati</taxon>
        <taxon>Bacillota</taxon>
        <taxon>Bacilli</taxon>
        <taxon>Bacillales</taxon>
        <taxon>Staphylococcaceae</taxon>
        <taxon>Staphylococcus</taxon>
    </lineage>
</organism>
<sequence length="50" mass="5791">MKNFNYTDTGDKIIIEMSFPQKFSFVGRADSVFKKLLEDNNAKITKSDKE</sequence>
<reference evidence="1 2" key="1">
    <citation type="submission" date="2022-06" db="EMBL/GenBank/DDBJ databases">
        <title>Staphylococcus hominis ShoR14 genome sequence.</title>
        <authorList>
            <person name="Yeo C.C."/>
            <person name="Chew C.H."/>
            <person name="Che Hamzah A.M."/>
            <person name="Al-Trad E.I."/>
        </authorList>
    </citation>
    <scope>NUCLEOTIDE SEQUENCE [LARGE SCALE GENOMIC DNA]</scope>
    <source>
        <strain evidence="1 2">ShoR14</strain>
    </source>
</reference>
<proteinExistence type="predicted"/>
<name>A0A8X8GUC0_STAHO</name>
<keyword evidence="2" id="KW-1185">Reference proteome</keyword>